<sequence length="160" mass="18205">MVKDPDNGERTTRTDAERQKVEAKRRCNICGRFFKNERGVKIHQGKSKCKEQGQQHRAPELTKSNLYKFVKGVCQSVEEDQGQEANHSAPDLPAQPNQSTGRASEPESPEDFERKPCLNLPPAEDRRWAQLDDDLITILENTLKGDSAKKIKIMVEVVYQ</sequence>
<evidence type="ECO:0000313" key="3">
    <source>
        <dbReference type="Proteomes" id="UP001479290"/>
    </source>
</evidence>
<feature type="compositionally biased region" description="Basic and acidic residues" evidence="1">
    <location>
        <begin position="48"/>
        <end position="60"/>
    </location>
</feature>
<comment type="caution">
    <text evidence="2">The sequence shown here is derived from an EMBL/GenBank/DDBJ whole genome shotgun (WGS) entry which is preliminary data.</text>
</comment>
<dbReference type="Proteomes" id="UP001479290">
    <property type="component" value="Unassembled WGS sequence"/>
</dbReference>
<feature type="region of interest" description="Disordered" evidence="1">
    <location>
        <begin position="1"/>
        <end position="22"/>
    </location>
</feature>
<dbReference type="EMBL" id="JAWDJR010000007">
    <property type="protein sequence ID" value="KAK9971907.1"/>
    <property type="molecule type" value="Genomic_DNA"/>
</dbReference>
<accession>A0AAW2AEX2</accession>
<evidence type="ECO:0000256" key="1">
    <source>
        <dbReference type="SAM" id="MobiDB-lite"/>
    </source>
</evidence>
<keyword evidence="3" id="KW-1185">Reference proteome</keyword>
<protein>
    <recommendedName>
        <fullName evidence="4">C2H2-type domain-containing protein</fullName>
    </recommendedName>
</protein>
<proteinExistence type="predicted"/>
<name>A0AAW2AEX2_CULAL</name>
<feature type="non-terminal residue" evidence="2">
    <location>
        <position position="160"/>
    </location>
</feature>
<organism evidence="2 3">
    <name type="scientific">Culter alburnus</name>
    <name type="common">Topmouth culter</name>
    <dbReference type="NCBI Taxonomy" id="194366"/>
    <lineage>
        <taxon>Eukaryota</taxon>
        <taxon>Metazoa</taxon>
        <taxon>Chordata</taxon>
        <taxon>Craniata</taxon>
        <taxon>Vertebrata</taxon>
        <taxon>Euteleostomi</taxon>
        <taxon>Actinopterygii</taxon>
        <taxon>Neopterygii</taxon>
        <taxon>Teleostei</taxon>
        <taxon>Ostariophysi</taxon>
        <taxon>Cypriniformes</taxon>
        <taxon>Xenocyprididae</taxon>
        <taxon>Xenocypridinae</taxon>
        <taxon>Culter</taxon>
    </lineage>
</organism>
<reference evidence="2 3" key="1">
    <citation type="submission" date="2024-05" db="EMBL/GenBank/DDBJ databases">
        <title>A high-quality chromosomal-level genome assembly of Topmouth culter (Culter alburnus).</title>
        <authorList>
            <person name="Zhao H."/>
        </authorList>
    </citation>
    <scope>NUCLEOTIDE SEQUENCE [LARGE SCALE GENOMIC DNA]</scope>
    <source>
        <strain evidence="2">CATC2023</strain>
        <tissue evidence="2">Muscle</tissue>
    </source>
</reference>
<evidence type="ECO:0000313" key="2">
    <source>
        <dbReference type="EMBL" id="KAK9971907.1"/>
    </source>
</evidence>
<feature type="region of interest" description="Disordered" evidence="1">
    <location>
        <begin position="41"/>
        <end position="60"/>
    </location>
</feature>
<evidence type="ECO:0008006" key="4">
    <source>
        <dbReference type="Google" id="ProtNLM"/>
    </source>
</evidence>
<dbReference type="AlphaFoldDB" id="A0AAW2AEX2"/>
<feature type="region of interest" description="Disordered" evidence="1">
    <location>
        <begin position="78"/>
        <end position="123"/>
    </location>
</feature>
<gene>
    <name evidence="2" type="ORF">ABG768_025248</name>
</gene>